<evidence type="ECO:0000256" key="4">
    <source>
        <dbReference type="ARBA" id="ARBA00022801"/>
    </source>
</evidence>
<dbReference type="GO" id="GO:0008408">
    <property type="term" value="F:3'-5' exonuclease activity"/>
    <property type="evidence" value="ECO:0007669"/>
    <property type="project" value="InterPro"/>
</dbReference>
<dbReference type="AlphaFoldDB" id="A0A1Y2C5X4"/>
<sequence length="546" mass="61104">MAMKAELGCTPSPALGTTFATGLHEEAEKIPDCGDRLDEEDSILTGILPPQKRRYESSDEEIELNAKRQKQVEQSSMPTGSFFFRHPDRDALVTVPELGSDATNAISDHLLNTVSEEATTKILEKLTTKGYFGLNVPGLLVPNASVFVLSNTAQMETVFTTILDGFAFKEVGLDCEFANNSLSTIQIAFSSHIVVICQFWHLFTSSTSHPTLPPCLLAFLLNTDVIKTGVSIGSDCKSIKTAFGIEVQNIVDIGNIAKGLNIRAQSLRSLYYVCVHTVQPAFKGPNCSGHDWRLPNLSEAAIKYGANDAIASLLCYRCLKEDPPLILAKVAPWDDLHFGNRDTVTPHKKRSKLRLNEWKEPKGTSYIDINSWLLGVNSSEPTRVETMKPSTFEDILTKLVRGYNMNHSGKPIKVPTKAKERFSQLFEEPFLRLVLYNIRKDQCPVYHVLDVICDGWKDVWKFRWPEQNVNCTLEDAELFETTDTDTRRLISAELVSMWILNGDFIGVRFKSKQGFRPNCIFSNGCAKVRQRVIERVDNTEAGLILC</sequence>
<evidence type="ECO:0000256" key="6">
    <source>
        <dbReference type="ARBA" id="ARBA00022842"/>
    </source>
</evidence>
<keyword evidence="6" id="KW-0460">Magnesium</keyword>
<proteinExistence type="predicted"/>
<accession>A0A1Y2C5X4</accession>
<reference evidence="11 12" key="1">
    <citation type="submission" date="2016-07" db="EMBL/GenBank/DDBJ databases">
        <title>Pervasive Adenine N6-methylation of Active Genes in Fungi.</title>
        <authorList>
            <consortium name="DOE Joint Genome Institute"/>
            <person name="Mondo S.J."/>
            <person name="Dannebaum R.O."/>
            <person name="Kuo R.C."/>
            <person name="Labutti K."/>
            <person name="Haridas S."/>
            <person name="Kuo A."/>
            <person name="Salamov A."/>
            <person name="Ahrendt S.R."/>
            <person name="Lipzen A."/>
            <person name="Sullivan W."/>
            <person name="Andreopoulos W.B."/>
            <person name="Clum A."/>
            <person name="Lindquist E."/>
            <person name="Daum C."/>
            <person name="Ramamoorthy G.K."/>
            <person name="Gryganskyi A."/>
            <person name="Culley D."/>
            <person name="Magnuson J.K."/>
            <person name="James T.Y."/>
            <person name="O'Malley M.A."/>
            <person name="Stajich J.E."/>
            <person name="Spatafora J.W."/>
            <person name="Visel A."/>
            <person name="Grigoriev I.V."/>
        </authorList>
    </citation>
    <scope>NUCLEOTIDE SEQUENCE [LARGE SCALE GENOMIC DNA]</scope>
    <source>
        <strain evidence="11 12">JEL800</strain>
    </source>
</reference>
<evidence type="ECO:0000313" key="12">
    <source>
        <dbReference type="Proteomes" id="UP000193642"/>
    </source>
</evidence>
<dbReference type="Gene3D" id="3.30.420.10">
    <property type="entry name" value="Ribonuclease H-like superfamily/Ribonuclease H"/>
    <property type="match status" value="1"/>
</dbReference>
<organism evidence="11 12">
    <name type="scientific">Rhizoclosmatium globosum</name>
    <dbReference type="NCBI Taxonomy" id="329046"/>
    <lineage>
        <taxon>Eukaryota</taxon>
        <taxon>Fungi</taxon>
        <taxon>Fungi incertae sedis</taxon>
        <taxon>Chytridiomycota</taxon>
        <taxon>Chytridiomycota incertae sedis</taxon>
        <taxon>Chytridiomycetes</taxon>
        <taxon>Chytridiales</taxon>
        <taxon>Chytriomycetaceae</taxon>
        <taxon>Rhizoclosmatium</taxon>
    </lineage>
</organism>
<dbReference type="SUPFAM" id="SSF53098">
    <property type="entry name" value="Ribonuclease H-like"/>
    <property type="match status" value="1"/>
</dbReference>
<comment type="subcellular location">
    <subcellularLocation>
        <location evidence="1">Nucleus</location>
    </subcellularLocation>
</comment>
<dbReference type="Pfam" id="PF01612">
    <property type="entry name" value="DNA_pol_A_exo1"/>
    <property type="match status" value="1"/>
</dbReference>
<evidence type="ECO:0000256" key="1">
    <source>
        <dbReference type="ARBA" id="ARBA00004123"/>
    </source>
</evidence>
<keyword evidence="2" id="KW-0540">Nuclease</keyword>
<dbReference type="PANTHER" id="PTHR13620">
    <property type="entry name" value="3-5 EXONUCLEASE"/>
    <property type="match status" value="1"/>
</dbReference>
<protein>
    <recommendedName>
        <fullName evidence="8">3'-5' exonuclease</fullName>
    </recommendedName>
    <alternativeName>
        <fullName evidence="9">Werner Syndrome-like exonuclease</fullName>
    </alternativeName>
</protein>
<evidence type="ECO:0000256" key="3">
    <source>
        <dbReference type="ARBA" id="ARBA00022723"/>
    </source>
</evidence>
<keyword evidence="7" id="KW-0539">Nucleus</keyword>
<feature type="domain" description="3'-5' exonuclease" evidence="10">
    <location>
        <begin position="167"/>
        <end position="318"/>
    </location>
</feature>
<dbReference type="InterPro" id="IPR036397">
    <property type="entry name" value="RNaseH_sf"/>
</dbReference>
<dbReference type="Proteomes" id="UP000193642">
    <property type="component" value="Unassembled WGS sequence"/>
</dbReference>
<dbReference type="GO" id="GO:0046872">
    <property type="term" value="F:metal ion binding"/>
    <property type="evidence" value="ECO:0007669"/>
    <property type="project" value="UniProtKB-KW"/>
</dbReference>
<evidence type="ECO:0000256" key="5">
    <source>
        <dbReference type="ARBA" id="ARBA00022839"/>
    </source>
</evidence>
<dbReference type="InterPro" id="IPR051132">
    <property type="entry name" value="3-5_Exonuclease_domain"/>
</dbReference>
<evidence type="ECO:0000256" key="8">
    <source>
        <dbReference type="ARBA" id="ARBA00040531"/>
    </source>
</evidence>
<evidence type="ECO:0000256" key="2">
    <source>
        <dbReference type="ARBA" id="ARBA00022722"/>
    </source>
</evidence>
<dbReference type="GO" id="GO:0005634">
    <property type="term" value="C:nucleus"/>
    <property type="evidence" value="ECO:0007669"/>
    <property type="project" value="UniProtKB-SubCell"/>
</dbReference>
<evidence type="ECO:0000259" key="10">
    <source>
        <dbReference type="Pfam" id="PF01612"/>
    </source>
</evidence>
<dbReference type="OrthoDB" id="1920326at2759"/>
<gene>
    <name evidence="11" type="ORF">BCR33DRAFT_851832</name>
</gene>
<dbReference type="InterPro" id="IPR002562">
    <property type="entry name" value="3'-5'_exonuclease_dom"/>
</dbReference>
<dbReference type="PANTHER" id="PTHR13620:SF109">
    <property type="entry name" value="3'-5' EXONUCLEASE"/>
    <property type="match status" value="1"/>
</dbReference>
<dbReference type="STRING" id="329046.A0A1Y2C5X4"/>
<keyword evidence="4" id="KW-0378">Hydrolase</keyword>
<dbReference type="GO" id="GO:0006139">
    <property type="term" value="P:nucleobase-containing compound metabolic process"/>
    <property type="evidence" value="ECO:0007669"/>
    <property type="project" value="InterPro"/>
</dbReference>
<comment type="caution">
    <text evidence="11">The sequence shown here is derived from an EMBL/GenBank/DDBJ whole genome shotgun (WGS) entry which is preliminary data.</text>
</comment>
<dbReference type="GO" id="GO:0003676">
    <property type="term" value="F:nucleic acid binding"/>
    <property type="evidence" value="ECO:0007669"/>
    <property type="project" value="InterPro"/>
</dbReference>
<evidence type="ECO:0000256" key="7">
    <source>
        <dbReference type="ARBA" id="ARBA00023242"/>
    </source>
</evidence>
<evidence type="ECO:0000313" key="11">
    <source>
        <dbReference type="EMBL" id="ORY42336.1"/>
    </source>
</evidence>
<dbReference type="InterPro" id="IPR012337">
    <property type="entry name" value="RNaseH-like_sf"/>
</dbReference>
<keyword evidence="12" id="KW-1185">Reference proteome</keyword>
<keyword evidence="5" id="KW-0269">Exonuclease</keyword>
<keyword evidence="3" id="KW-0479">Metal-binding</keyword>
<evidence type="ECO:0000256" key="9">
    <source>
        <dbReference type="ARBA" id="ARBA00042761"/>
    </source>
</evidence>
<name>A0A1Y2C5X4_9FUNG</name>
<dbReference type="EMBL" id="MCGO01000029">
    <property type="protein sequence ID" value="ORY42336.1"/>
    <property type="molecule type" value="Genomic_DNA"/>
</dbReference>